<dbReference type="STRING" id="1178515.SY83_18895"/>
<dbReference type="AlphaFoldDB" id="A0A172TMG1"/>
<dbReference type="KEGG" id="pswu:SY83_18895"/>
<proteinExistence type="predicted"/>
<dbReference type="OrthoDB" id="9790504at2"/>
<keyword evidence="3" id="KW-1185">Reference proteome</keyword>
<dbReference type="InterPro" id="IPR020144">
    <property type="entry name" value="SpoVAB"/>
</dbReference>
<feature type="transmembrane region" description="Helical" evidence="1">
    <location>
        <begin position="12"/>
        <end position="37"/>
    </location>
</feature>
<keyword evidence="1" id="KW-0472">Membrane</keyword>
<dbReference type="Pfam" id="PF13782">
    <property type="entry name" value="SpoVAB"/>
    <property type="match status" value="1"/>
</dbReference>
<keyword evidence="1" id="KW-1133">Transmembrane helix</keyword>
<protein>
    <submittedName>
        <fullName evidence="2">Stage V sporulation protein AB</fullName>
    </submittedName>
</protein>
<accession>A0A172TMG1</accession>
<dbReference type="PATRIC" id="fig|1178515.4.peg.3817"/>
<name>A0A172TMG1_9BACL</name>
<evidence type="ECO:0000313" key="3">
    <source>
        <dbReference type="Proteomes" id="UP000076927"/>
    </source>
</evidence>
<feature type="transmembrane region" description="Helical" evidence="1">
    <location>
        <begin position="79"/>
        <end position="106"/>
    </location>
</feature>
<evidence type="ECO:0000256" key="1">
    <source>
        <dbReference type="SAM" id="Phobius"/>
    </source>
</evidence>
<organism evidence="2 3">
    <name type="scientific">Paenibacillus swuensis</name>
    <dbReference type="NCBI Taxonomy" id="1178515"/>
    <lineage>
        <taxon>Bacteria</taxon>
        <taxon>Bacillati</taxon>
        <taxon>Bacillota</taxon>
        <taxon>Bacilli</taxon>
        <taxon>Bacillales</taxon>
        <taxon>Paenibacillaceae</taxon>
        <taxon>Paenibacillus</taxon>
    </lineage>
</organism>
<feature type="transmembrane region" description="Helical" evidence="1">
    <location>
        <begin position="118"/>
        <end position="141"/>
    </location>
</feature>
<keyword evidence="1" id="KW-0812">Transmembrane</keyword>
<dbReference type="RefSeq" id="WP_068609327.1">
    <property type="nucleotide sequence ID" value="NZ_CP011388.1"/>
</dbReference>
<sequence length="143" mass="15788">MTLVELGRSLFVILLGLAGGIAVGSGTVAFLIVLDIIPRLAQLTRSYHQSQWMEAAVISGSVLWSFADFFDWKLGASPLLLTVVGLFTGVFVGLLAAALTEVLNVLPILAKRLRMMHYMVWLLMAMVFGKIFGSLFDWLIYHQ</sequence>
<evidence type="ECO:0000313" key="2">
    <source>
        <dbReference type="EMBL" id="ANE48017.1"/>
    </source>
</evidence>
<dbReference type="Proteomes" id="UP000076927">
    <property type="component" value="Chromosome"/>
</dbReference>
<dbReference type="EMBL" id="CP011388">
    <property type="protein sequence ID" value="ANE48017.1"/>
    <property type="molecule type" value="Genomic_DNA"/>
</dbReference>
<reference evidence="2 3" key="1">
    <citation type="submission" date="2015-01" db="EMBL/GenBank/DDBJ databases">
        <title>Paenibacillus swuensis/DY6/whole genome sequencing.</title>
        <authorList>
            <person name="Kim M.K."/>
            <person name="Srinivasan S."/>
            <person name="Lee J.-J."/>
        </authorList>
    </citation>
    <scope>NUCLEOTIDE SEQUENCE [LARGE SCALE GENOMIC DNA]</scope>
    <source>
        <strain evidence="2 3">DY6</strain>
    </source>
</reference>
<gene>
    <name evidence="2" type="ORF">SY83_18895</name>
</gene>